<name>A0AAV7UMZ5_PLEWA</name>
<gene>
    <name evidence="1" type="ORF">NDU88_007128</name>
</gene>
<dbReference type="AlphaFoldDB" id="A0AAV7UMZ5"/>
<dbReference type="Proteomes" id="UP001066276">
    <property type="component" value="Chromosome 3_1"/>
</dbReference>
<sequence length="91" mass="9809">MAYVIRDGCPKLNKDYELNTAAAHQALDGGLNDALDDLIKLSVSFYHSSRVSSAMHQVSEDSIGDAMDVVSLHYPVLTVSLVVADIVFVNA</sequence>
<comment type="caution">
    <text evidence="1">The sequence shown here is derived from an EMBL/GenBank/DDBJ whole genome shotgun (WGS) entry which is preliminary data.</text>
</comment>
<proteinExistence type="predicted"/>
<keyword evidence="2" id="KW-1185">Reference proteome</keyword>
<evidence type="ECO:0000313" key="1">
    <source>
        <dbReference type="EMBL" id="KAJ1190390.1"/>
    </source>
</evidence>
<reference evidence="1" key="1">
    <citation type="journal article" date="2022" name="bioRxiv">
        <title>Sequencing and chromosome-scale assembly of the giantPleurodeles waltlgenome.</title>
        <authorList>
            <person name="Brown T."/>
            <person name="Elewa A."/>
            <person name="Iarovenko S."/>
            <person name="Subramanian E."/>
            <person name="Araus A.J."/>
            <person name="Petzold A."/>
            <person name="Susuki M."/>
            <person name="Suzuki K.-i.T."/>
            <person name="Hayashi T."/>
            <person name="Toyoda A."/>
            <person name="Oliveira C."/>
            <person name="Osipova E."/>
            <person name="Leigh N.D."/>
            <person name="Simon A."/>
            <person name="Yun M.H."/>
        </authorList>
    </citation>
    <scope>NUCLEOTIDE SEQUENCE</scope>
    <source>
        <strain evidence="1">20211129_DDA</strain>
        <tissue evidence="1">Liver</tissue>
    </source>
</reference>
<accession>A0AAV7UMZ5</accession>
<organism evidence="1 2">
    <name type="scientific">Pleurodeles waltl</name>
    <name type="common">Iberian ribbed newt</name>
    <dbReference type="NCBI Taxonomy" id="8319"/>
    <lineage>
        <taxon>Eukaryota</taxon>
        <taxon>Metazoa</taxon>
        <taxon>Chordata</taxon>
        <taxon>Craniata</taxon>
        <taxon>Vertebrata</taxon>
        <taxon>Euteleostomi</taxon>
        <taxon>Amphibia</taxon>
        <taxon>Batrachia</taxon>
        <taxon>Caudata</taxon>
        <taxon>Salamandroidea</taxon>
        <taxon>Salamandridae</taxon>
        <taxon>Pleurodelinae</taxon>
        <taxon>Pleurodeles</taxon>
    </lineage>
</organism>
<dbReference type="EMBL" id="JANPWB010000005">
    <property type="protein sequence ID" value="KAJ1190390.1"/>
    <property type="molecule type" value="Genomic_DNA"/>
</dbReference>
<protein>
    <submittedName>
        <fullName evidence="1">Uncharacterized protein</fullName>
    </submittedName>
</protein>
<evidence type="ECO:0000313" key="2">
    <source>
        <dbReference type="Proteomes" id="UP001066276"/>
    </source>
</evidence>